<organism evidence="2 3">
    <name type="scientific">Aliiruegeria lutimaris</name>
    <dbReference type="NCBI Taxonomy" id="571298"/>
    <lineage>
        <taxon>Bacteria</taxon>
        <taxon>Pseudomonadati</taxon>
        <taxon>Pseudomonadota</taxon>
        <taxon>Alphaproteobacteria</taxon>
        <taxon>Rhodobacterales</taxon>
        <taxon>Roseobacteraceae</taxon>
        <taxon>Aliiruegeria</taxon>
    </lineage>
</organism>
<gene>
    <name evidence="2" type="ORF">SAMN04488026_11385</name>
</gene>
<dbReference type="AlphaFoldDB" id="A0A1G9PBQ7"/>
<feature type="chain" id="PRO_5011753242" description="5-aminolevulic acid synthase" evidence="1">
    <location>
        <begin position="24"/>
        <end position="195"/>
    </location>
</feature>
<dbReference type="Proteomes" id="UP000199382">
    <property type="component" value="Unassembled WGS sequence"/>
</dbReference>
<protein>
    <recommendedName>
        <fullName evidence="4">5-aminolevulic acid synthase</fullName>
    </recommendedName>
</protein>
<name>A0A1G9PBQ7_9RHOB</name>
<dbReference type="RefSeq" id="WP_093164914.1">
    <property type="nucleotide sequence ID" value="NZ_FNEK01000138.1"/>
</dbReference>
<evidence type="ECO:0000313" key="2">
    <source>
        <dbReference type="EMBL" id="SDL96302.1"/>
    </source>
</evidence>
<proteinExistence type="predicted"/>
<sequence length="195" mass="20110">MRISAPVRILATALILAAPLAQAQTIDSRTAKKMLFGTSSDVTLGQADLIDSNVAKAIKQAGKQIPYYGAIAVSPGEPTSSNLMPTIGNLHSAESAQKAALDNCNARRTVGGPCVVIATITPKRYKAQPLTLSVGATQYFGKEYRKMDAPKAFAISPSTGAFGADRGDGGRALSKCAAAAKGNGGSDCRLVIADQ</sequence>
<dbReference type="OrthoDB" id="7658791at2"/>
<keyword evidence="3" id="KW-1185">Reference proteome</keyword>
<dbReference type="EMBL" id="FNEK01000138">
    <property type="protein sequence ID" value="SDL96302.1"/>
    <property type="molecule type" value="Genomic_DNA"/>
</dbReference>
<accession>A0A1G9PBQ7</accession>
<reference evidence="2 3" key="1">
    <citation type="submission" date="2016-10" db="EMBL/GenBank/DDBJ databases">
        <authorList>
            <person name="de Groot N.N."/>
        </authorList>
    </citation>
    <scope>NUCLEOTIDE SEQUENCE [LARGE SCALE GENOMIC DNA]</scope>
    <source>
        <strain evidence="2 3">DSM 25294</strain>
    </source>
</reference>
<evidence type="ECO:0008006" key="4">
    <source>
        <dbReference type="Google" id="ProtNLM"/>
    </source>
</evidence>
<keyword evidence="1" id="KW-0732">Signal</keyword>
<dbReference type="STRING" id="571298.SAMN04488026_11385"/>
<evidence type="ECO:0000256" key="1">
    <source>
        <dbReference type="SAM" id="SignalP"/>
    </source>
</evidence>
<evidence type="ECO:0000313" key="3">
    <source>
        <dbReference type="Proteomes" id="UP000199382"/>
    </source>
</evidence>
<feature type="signal peptide" evidence="1">
    <location>
        <begin position="1"/>
        <end position="23"/>
    </location>
</feature>